<name>A0A2C9VGX1_MANES</name>
<organism evidence="2 3">
    <name type="scientific">Manihot esculenta</name>
    <name type="common">Cassava</name>
    <name type="synonym">Jatropha manihot</name>
    <dbReference type="NCBI Taxonomy" id="3983"/>
    <lineage>
        <taxon>Eukaryota</taxon>
        <taxon>Viridiplantae</taxon>
        <taxon>Streptophyta</taxon>
        <taxon>Embryophyta</taxon>
        <taxon>Tracheophyta</taxon>
        <taxon>Spermatophyta</taxon>
        <taxon>Magnoliopsida</taxon>
        <taxon>eudicotyledons</taxon>
        <taxon>Gunneridae</taxon>
        <taxon>Pentapetalae</taxon>
        <taxon>rosids</taxon>
        <taxon>fabids</taxon>
        <taxon>Malpighiales</taxon>
        <taxon>Euphorbiaceae</taxon>
        <taxon>Crotonoideae</taxon>
        <taxon>Manihoteae</taxon>
        <taxon>Manihot</taxon>
    </lineage>
</organism>
<dbReference type="Pfam" id="PF04525">
    <property type="entry name" value="LOR"/>
    <property type="match status" value="1"/>
</dbReference>
<dbReference type="Gramene" id="Manes.08G166200.1.v8.1">
    <property type="protein sequence ID" value="Manes.08G166200.1.v8.1.CDS"/>
    <property type="gene ID" value="Manes.08G166200.v8.1"/>
</dbReference>
<dbReference type="InterPro" id="IPR007612">
    <property type="entry name" value="LOR"/>
</dbReference>
<sequence length="232" mass="26094">MSKIHPAEKRCSQDLFLKEKEKVDGGGDGFFQHQRRRSPCVLTVWKRSSMSFQGTDGFTVFDPHGRLVFRVDNYSRKNRYAGGGLILMDGVGNALLSLKPQMLSMQYQWNAYRGDGYGKNPKMKVFSMRSTSVLFQTCKDVAEIFMGGLTRQGQLPDFRIEGSFRARDCKIKTSTGEVVAKMARKRVNTTILLSDDVFSLVVQPGVDTQLIMAFVIVLDRISNKPFAPVLCS</sequence>
<comment type="caution">
    <text evidence="2">The sequence shown here is derived from an EMBL/GenBank/DDBJ whole genome shotgun (WGS) entry which is preliminary data.</text>
</comment>
<dbReference type="InterPro" id="IPR038595">
    <property type="entry name" value="LOR_sf"/>
</dbReference>
<proteinExistence type="inferred from homology"/>
<dbReference type="InterPro" id="IPR025659">
    <property type="entry name" value="Tubby-like_C"/>
</dbReference>
<dbReference type="SUPFAM" id="SSF54518">
    <property type="entry name" value="Tubby C-terminal domain-like"/>
    <property type="match status" value="1"/>
</dbReference>
<dbReference type="Proteomes" id="UP000091857">
    <property type="component" value="Chromosome 8"/>
</dbReference>
<accession>A0A2C9VGX1</accession>
<reference evidence="3" key="1">
    <citation type="journal article" date="2016" name="Nat. Biotechnol.">
        <title>Sequencing wild and cultivated cassava and related species reveals extensive interspecific hybridization and genetic diversity.</title>
        <authorList>
            <person name="Bredeson J.V."/>
            <person name="Lyons J.B."/>
            <person name="Prochnik S.E."/>
            <person name="Wu G.A."/>
            <person name="Ha C.M."/>
            <person name="Edsinger-Gonzales E."/>
            <person name="Grimwood J."/>
            <person name="Schmutz J."/>
            <person name="Rabbi I.Y."/>
            <person name="Egesi C."/>
            <person name="Nauluvula P."/>
            <person name="Lebot V."/>
            <person name="Ndunguru J."/>
            <person name="Mkamilo G."/>
            <person name="Bart R.S."/>
            <person name="Setter T.L."/>
            <person name="Gleadow R.M."/>
            <person name="Kulakow P."/>
            <person name="Ferguson M.E."/>
            <person name="Rounsley S."/>
            <person name="Rokhsar D.S."/>
        </authorList>
    </citation>
    <scope>NUCLEOTIDE SEQUENCE [LARGE SCALE GENOMIC DNA]</scope>
    <source>
        <strain evidence="3">cv. AM560-2</strain>
    </source>
</reference>
<evidence type="ECO:0000313" key="3">
    <source>
        <dbReference type="Proteomes" id="UP000091857"/>
    </source>
</evidence>
<gene>
    <name evidence="2" type="ORF">MANES_08G166200v8</name>
</gene>
<comment type="similarity">
    <text evidence="1">Belongs to the LOR family.</text>
</comment>
<dbReference type="STRING" id="3983.A0A2C9VGX1"/>
<evidence type="ECO:0008006" key="4">
    <source>
        <dbReference type="Google" id="ProtNLM"/>
    </source>
</evidence>
<dbReference type="AlphaFoldDB" id="A0A2C9VGX1"/>
<evidence type="ECO:0000313" key="2">
    <source>
        <dbReference type="EMBL" id="OAY44619.1"/>
    </source>
</evidence>
<dbReference type="PANTHER" id="PTHR31087">
    <property type="match status" value="1"/>
</dbReference>
<dbReference type="PANTHER" id="PTHR31087:SF95">
    <property type="entry name" value="EXPRESSED PROTEIN"/>
    <property type="match status" value="1"/>
</dbReference>
<dbReference type="OMA" id="NCYTAPE"/>
<dbReference type="EMBL" id="CM004394">
    <property type="protein sequence ID" value="OAY44619.1"/>
    <property type="molecule type" value="Genomic_DNA"/>
</dbReference>
<keyword evidence="3" id="KW-1185">Reference proteome</keyword>
<dbReference type="Gene3D" id="2.40.160.200">
    <property type="entry name" value="LURP1-related"/>
    <property type="match status" value="1"/>
</dbReference>
<dbReference type="OrthoDB" id="680369at2759"/>
<protein>
    <recommendedName>
        <fullName evidence="4">Protein LURP-one-related 5-like</fullName>
    </recommendedName>
</protein>
<evidence type="ECO:0000256" key="1">
    <source>
        <dbReference type="ARBA" id="ARBA00005437"/>
    </source>
</evidence>